<dbReference type="InParanoid" id="A0A2V0P5W8"/>
<keyword evidence="4" id="KW-0964">Secreted</keyword>
<dbReference type="PANTHER" id="PTHR45778">
    <property type="entry name" value="PURPLE ACID PHOSPHATASE-RELATED"/>
    <property type="match status" value="1"/>
</dbReference>
<comment type="catalytic activity">
    <reaction evidence="7">
        <text>a phosphate monoester + H2O = an alcohol + phosphate</text>
        <dbReference type="Rhea" id="RHEA:15017"/>
        <dbReference type="ChEBI" id="CHEBI:15377"/>
        <dbReference type="ChEBI" id="CHEBI:30879"/>
        <dbReference type="ChEBI" id="CHEBI:43474"/>
        <dbReference type="ChEBI" id="CHEBI:67140"/>
        <dbReference type="EC" id="3.1.3.2"/>
    </reaction>
</comment>
<evidence type="ECO:0000256" key="2">
    <source>
        <dbReference type="ARBA" id="ARBA00008723"/>
    </source>
</evidence>
<evidence type="ECO:0000256" key="5">
    <source>
        <dbReference type="ARBA" id="ARBA00022729"/>
    </source>
</evidence>
<keyword evidence="6" id="KW-0325">Glycoprotein</keyword>
<dbReference type="FunCoup" id="A0A2V0P5W8">
    <property type="interactions" value="1"/>
</dbReference>
<dbReference type="Pfam" id="PF00149">
    <property type="entry name" value="Metallophos"/>
    <property type="match status" value="1"/>
</dbReference>
<evidence type="ECO:0000256" key="4">
    <source>
        <dbReference type="ARBA" id="ARBA00022525"/>
    </source>
</evidence>
<evidence type="ECO:0000259" key="9">
    <source>
        <dbReference type="Pfam" id="PF00149"/>
    </source>
</evidence>
<dbReference type="EC" id="3.1.3.2" evidence="7"/>
<protein>
    <recommendedName>
        <fullName evidence="7">Purple acid phosphatase</fullName>
        <ecNumber evidence="7">3.1.3.2</ecNumber>
    </recommendedName>
</protein>
<keyword evidence="13" id="KW-1185">Reference proteome</keyword>
<feature type="domain" description="Purple acid phosphatase N-terminal" evidence="11">
    <location>
        <begin position="121"/>
        <end position="219"/>
    </location>
</feature>
<feature type="region of interest" description="Disordered" evidence="8">
    <location>
        <begin position="554"/>
        <end position="608"/>
    </location>
</feature>
<dbReference type="GO" id="GO:0003993">
    <property type="term" value="F:acid phosphatase activity"/>
    <property type="evidence" value="ECO:0007669"/>
    <property type="project" value="UniProtKB-EC"/>
</dbReference>
<dbReference type="InterPro" id="IPR041792">
    <property type="entry name" value="MPP_PAP"/>
</dbReference>
<keyword evidence="7" id="KW-0378">Hydrolase</keyword>
<dbReference type="GO" id="GO:0046872">
    <property type="term" value="F:metal ion binding"/>
    <property type="evidence" value="ECO:0007669"/>
    <property type="project" value="InterPro"/>
</dbReference>
<feature type="domain" description="Purple acid phosphatase C-terminal" evidence="10">
    <location>
        <begin position="473"/>
        <end position="524"/>
    </location>
</feature>
<evidence type="ECO:0000256" key="1">
    <source>
        <dbReference type="ARBA" id="ARBA00004613"/>
    </source>
</evidence>
<keyword evidence="5 7" id="KW-0732">Signal</keyword>
<dbReference type="InterPro" id="IPR015914">
    <property type="entry name" value="PAPs_N"/>
</dbReference>
<comment type="subunit">
    <text evidence="3">Homodimer.</text>
</comment>
<dbReference type="PANTHER" id="PTHR45778:SF3">
    <property type="entry name" value="PURPLE ACID PHOSPHATASE"/>
    <property type="match status" value="1"/>
</dbReference>
<evidence type="ECO:0000313" key="13">
    <source>
        <dbReference type="Proteomes" id="UP000247498"/>
    </source>
</evidence>
<comment type="subcellular location">
    <subcellularLocation>
        <location evidence="1">Secreted</location>
    </subcellularLocation>
</comment>
<dbReference type="Gene3D" id="2.60.40.380">
    <property type="entry name" value="Purple acid phosphatase-like, N-terminal"/>
    <property type="match status" value="1"/>
</dbReference>
<reference evidence="12 13" key="1">
    <citation type="journal article" date="2018" name="Sci. Rep.">
        <title>Raphidocelis subcapitata (=Pseudokirchneriella subcapitata) provides an insight into genome evolution and environmental adaptations in the Sphaeropleales.</title>
        <authorList>
            <person name="Suzuki S."/>
            <person name="Yamaguchi H."/>
            <person name="Nakajima N."/>
            <person name="Kawachi M."/>
        </authorList>
    </citation>
    <scope>NUCLEOTIDE SEQUENCE [LARGE SCALE GENOMIC DNA]</scope>
    <source>
        <strain evidence="12 13">NIES-35</strain>
    </source>
</reference>
<sequence length="608" mass="66525">MAGTRAPRRAAAWLMLLMPALAARAAPAAPPRPSPQRHNALEAIAAASAPRAAPEPSITLTASASRLRRGRGQWVTVSWRGAPGPDAGDWIGVLPADGGAGAPLGSDVPFKYAMASRSPTHLATGAGSLREMAVTWSTRNASRPVVRWGARKGRLDRTAPAGSRTYTRDEVCGPPANGVGWSDPGLVHTAVLTGLEPGATYYYRFGDEALGFSPEFSFRAAPAPGPRSRVRFLAIADLGQAEVDGSLEENFYVQSLNTTRWLAKEAESHQLLLHNGDISYARGYVSQWDNWHAAMERVAARIPHMTAPGNHEVNWPGTGDRFDGSGFAVYDSGGECGVAYETRLAMPAAGPGRPWYAFTFGPVRFIQYSSEHSITPGSEQHEWLTRELEGVDRSFTPWLVVSGHRPLYISSTNNWWPDGDQPVAREGRRALEGLLFEHGADLTLHGHHHSYQRTCPVYAGRCLGFGPDGAAKGPVHLVIGNAGATLSTNVPFTPDPIWETIKFYWGYLRVSATATELAVEAASNLDALPRDAFALRKPDGWGARWPEERRRRREWLVQQQGGQGQGQQQQGQQGQQQQGQQQQEKQQQEKQQQWRWWPLQRPQAPVAA</sequence>
<comment type="caution">
    <text evidence="12">The sequence shown here is derived from an EMBL/GenBank/DDBJ whole genome shotgun (WGS) entry which is preliminary data.</text>
</comment>
<dbReference type="SUPFAM" id="SSF56300">
    <property type="entry name" value="Metallo-dependent phosphatases"/>
    <property type="match status" value="1"/>
</dbReference>
<gene>
    <name evidence="12" type="ORF">Rsub_07470</name>
</gene>
<evidence type="ECO:0000259" key="11">
    <source>
        <dbReference type="Pfam" id="PF16656"/>
    </source>
</evidence>
<dbReference type="STRING" id="307507.A0A2V0P5W8"/>
<evidence type="ECO:0000259" key="10">
    <source>
        <dbReference type="Pfam" id="PF14008"/>
    </source>
</evidence>
<dbReference type="Gene3D" id="3.60.21.10">
    <property type="match status" value="1"/>
</dbReference>
<dbReference type="CDD" id="cd00839">
    <property type="entry name" value="MPP_PAPs"/>
    <property type="match status" value="1"/>
</dbReference>
<organism evidence="12 13">
    <name type="scientific">Raphidocelis subcapitata</name>
    <dbReference type="NCBI Taxonomy" id="307507"/>
    <lineage>
        <taxon>Eukaryota</taxon>
        <taxon>Viridiplantae</taxon>
        <taxon>Chlorophyta</taxon>
        <taxon>core chlorophytes</taxon>
        <taxon>Chlorophyceae</taxon>
        <taxon>CS clade</taxon>
        <taxon>Sphaeropleales</taxon>
        <taxon>Selenastraceae</taxon>
        <taxon>Raphidocelis</taxon>
    </lineage>
</organism>
<comment type="similarity">
    <text evidence="2 7">Belongs to the metallophosphoesterase superfamily. Purple acid phosphatase family.</text>
</comment>
<proteinExistence type="inferred from homology"/>
<evidence type="ECO:0000256" key="6">
    <source>
        <dbReference type="ARBA" id="ARBA00023180"/>
    </source>
</evidence>
<feature type="domain" description="Calcineurin-like phosphoesterase" evidence="9">
    <location>
        <begin position="231"/>
        <end position="451"/>
    </location>
</feature>
<feature type="chain" id="PRO_5015798182" description="Purple acid phosphatase" evidence="7">
    <location>
        <begin position="23"/>
        <end position="608"/>
    </location>
</feature>
<dbReference type="Pfam" id="PF14008">
    <property type="entry name" value="Metallophos_C"/>
    <property type="match status" value="1"/>
</dbReference>
<evidence type="ECO:0000313" key="12">
    <source>
        <dbReference type="EMBL" id="GBF94969.1"/>
    </source>
</evidence>
<dbReference type="InterPro" id="IPR029052">
    <property type="entry name" value="Metallo-depent_PP-like"/>
</dbReference>
<dbReference type="InterPro" id="IPR008963">
    <property type="entry name" value="Purple_acid_Pase-like_N"/>
</dbReference>
<dbReference type="OrthoDB" id="45007at2759"/>
<dbReference type="EMBL" id="BDRX01000058">
    <property type="protein sequence ID" value="GBF94969.1"/>
    <property type="molecule type" value="Genomic_DNA"/>
</dbReference>
<dbReference type="Pfam" id="PF16656">
    <property type="entry name" value="Pur_ac_phosph_N"/>
    <property type="match status" value="1"/>
</dbReference>
<dbReference type="AlphaFoldDB" id="A0A2V0P5W8"/>
<evidence type="ECO:0000256" key="3">
    <source>
        <dbReference type="ARBA" id="ARBA00011738"/>
    </source>
</evidence>
<dbReference type="InterPro" id="IPR025733">
    <property type="entry name" value="PAPs_C"/>
</dbReference>
<feature type="compositionally biased region" description="Low complexity" evidence="8">
    <location>
        <begin position="566"/>
        <end position="608"/>
    </location>
</feature>
<dbReference type="InterPro" id="IPR004843">
    <property type="entry name" value="Calcineurin-like_PHP"/>
</dbReference>
<dbReference type="SUPFAM" id="SSF49363">
    <property type="entry name" value="Purple acid phosphatase, N-terminal domain"/>
    <property type="match status" value="1"/>
</dbReference>
<feature type="signal peptide" evidence="7">
    <location>
        <begin position="1"/>
        <end position="22"/>
    </location>
</feature>
<evidence type="ECO:0000256" key="8">
    <source>
        <dbReference type="SAM" id="MobiDB-lite"/>
    </source>
</evidence>
<accession>A0A2V0P5W8</accession>
<dbReference type="Proteomes" id="UP000247498">
    <property type="component" value="Unassembled WGS sequence"/>
</dbReference>
<evidence type="ECO:0000256" key="7">
    <source>
        <dbReference type="RuleBase" id="RU361203"/>
    </source>
</evidence>
<dbReference type="GO" id="GO:0005576">
    <property type="term" value="C:extracellular region"/>
    <property type="evidence" value="ECO:0007669"/>
    <property type="project" value="UniProtKB-SubCell"/>
</dbReference>
<name>A0A2V0P5W8_9CHLO</name>